<dbReference type="AlphaFoldDB" id="A0A8X6UV36"/>
<name>A0A8X6UV36_TRICX</name>
<accession>A0A8X6UV36</accession>
<organism evidence="1 2">
    <name type="scientific">Trichonephila clavipes</name>
    <name type="common">Golden silk orbweaver</name>
    <name type="synonym">Nephila clavipes</name>
    <dbReference type="NCBI Taxonomy" id="2585209"/>
    <lineage>
        <taxon>Eukaryota</taxon>
        <taxon>Metazoa</taxon>
        <taxon>Ecdysozoa</taxon>
        <taxon>Arthropoda</taxon>
        <taxon>Chelicerata</taxon>
        <taxon>Arachnida</taxon>
        <taxon>Araneae</taxon>
        <taxon>Araneomorphae</taxon>
        <taxon>Entelegynae</taxon>
        <taxon>Araneoidea</taxon>
        <taxon>Nephilidae</taxon>
        <taxon>Trichonephila</taxon>
    </lineage>
</organism>
<comment type="caution">
    <text evidence="1">The sequence shown here is derived from an EMBL/GenBank/DDBJ whole genome shotgun (WGS) entry which is preliminary data.</text>
</comment>
<keyword evidence="2" id="KW-1185">Reference proteome</keyword>
<dbReference type="Gene3D" id="3.30.420.10">
    <property type="entry name" value="Ribonuclease H-like superfamily/Ribonuclease H"/>
    <property type="match status" value="1"/>
</dbReference>
<gene>
    <name evidence="1" type="primary">AVEN_218053_1</name>
    <name evidence="1" type="ORF">TNCV_3412341</name>
</gene>
<evidence type="ECO:0000313" key="1">
    <source>
        <dbReference type="EMBL" id="GFX93871.1"/>
    </source>
</evidence>
<dbReference type="InterPro" id="IPR036397">
    <property type="entry name" value="RNaseH_sf"/>
</dbReference>
<sequence length="88" mass="10120">MVIPITLTANLYVRLSVYMLPWPARSPDMSPTEHAFDVFGRQFQHHPLTNPVLTQVQQAWNPIPQSDIWHLHATVQAYIENSGDYTGY</sequence>
<dbReference type="GO" id="GO:0003676">
    <property type="term" value="F:nucleic acid binding"/>
    <property type="evidence" value="ECO:0007669"/>
    <property type="project" value="InterPro"/>
</dbReference>
<dbReference type="EMBL" id="BMAU01021176">
    <property type="protein sequence ID" value="GFX93871.1"/>
    <property type="molecule type" value="Genomic_DNA"/>
</dbReference>
<protein>
    <submittedName>
        <fullName evidence="1">Uncharacterized protein</fullName>
    </submittedName>
</protein>
<reference evidence="1" key="1">
    <citation type="submission" date="2020-08" db="EMBL/GenBank/DDBJ databases">
        <title>Multicomponent nature underlies the extraordinary mechanical properties of spider dragline silk.</title>
        <authorList>
            <person name="Kono N."/>
            <person name="Nakamura H."/>
            <person name="Mori M."/>
            <person name="Yoshida Y."/>
            <person name="Ohtoshi R."/>
            <person name="Malay A.D."/>
            <person name="Moran D.A.P."/>
            <person name="Tomita M."/>
            <person name="Numata K."/>
            <person name="Arakawa K."/>
        </authorList>
    </citation>
    <scope>NUCLEOTIDE SEQUENCE</scope>
</reference>
<evidence type="ECO:0000313" key="2">
    <source>
        <dbReference type="Proteomes" id="UP000887159"/>
    </source>
</evidence>
<proteinExistence type="predicted"/>
<dbReference type="Proteomes" id="UP000887159">
    <property type="component" value="Unassembled WGS sequence"/>
</dbReference>